<dbReference type="InterPro" id="IPR006938">
    <property type="entry name" value="DUF624"/>
</dbReference>
<dbReference type="RefSeq" id="WP_170862699.1">
    <property type="nucleotide sequence ID" value="NZ_FRCZ01000005.1"/>
</dbReference>
<keyword evidence="1" id="KW-0812">Transmembrane</keyword>
<accession>A0A1M7PY23</accession>
<feature type="transmembrane region" description="Helical" evidence="1">
    <location>
        <begin position="75"/>
        <end position="94"/>
    </location>
</feature>
<keyword evidence="1" id="KW-1133">Transmembrane helix</keyword>
<feature type="transmembrane region" description="Helical" evidence="1">
    <location>
        <begin position="106"/>
        <end position="133"/>
    </location>
</feature>
<name>A0A1M7PY23_9BACI</name>
<gene>
    <name evidence="2" type="ORF">SAMN05216179_2576</name>
</gene>
<protein>
    <submittedName>
        <fullName evidence="2">Uncharacterized membrane protein YesL</fullName>
    </submittedName>
</protein>
<dbReference type="STRING" id="1027249.SAMN05216179_2576"/>
<dbReference type="AlphaFoldDB" id="A0A1M7PY23"/>
<feature type="transmembrane region" description="Helical" evidence="1">
    <location>
        <begin position="177"/>
        <end position="198"/>
    </location>
</feature>
<keyword evidence="3" id="KW-1185">Reference proteome</keyword>
<dbReference type="EMBL" id="FRCZ01000005">
    <property type="protein sequence ID" value="SHN22564.1"/>
    <property type="molecule type" value="Genomic_DNA"/>
</dbReference>
<evidence type="ECO:0000256" key="1">
    <source>
        <dbReference type="SAM" id="Phobius"/>
    </source>
</evidence>
<dbReference type="Proteomes" id="UP000184184">
    <property type="component" value="Unassembled WGS sequence"/>
</dbReference>
<dbReference type="Pfam" id="PF04854">
    <property type="entry name" value="DUF624"/>
    <property type="match status" value="1"/>
</dbReference>
<keyword evidence="1" id="KW-0472">Membrane</keyword>
<evidence type="ECO:0000313" key="2">
    <source>
        <dbReference type="EMBL" id="SHN22564.1"/>
    </source>
</evidence>
<reference evidence="2 3" key="1">
    <citation type="submission" date="2016-11" db="EMBL/GenBank/DDBJ databases">
        <authorList>
            <person name="Jaros S."/>
            <person name="Januszkiewicz K."/>
            <person name="Wedrychowicz H."/>
        </authorList>
    </citation>
    <scope>NUCLEOTIDE SEQUENCE [LARGE SCALE GENOMIC DNA]</scope>
    <source>
        <strain evidence="2 3">CGMCC 1.10681</strain>
    </source>
</reference>
<feature type="transmembrane region" description="Helical" evidence="1">
    <location>
        <begin position="145"/>
        <end position="171"/>
    </location>
</feature>
<sequence length="210" mass="24344">MNSVKLTEITRTFCITALKLTYLNILWFLFTLLGFVLFGLGPATAAICKIQHNWLRNENVSSVFSSFWKEYKTSFLKVNMLTIVLIGLGAIIYFDLQFFMQKEGLLFRTISILIFILSIWYMMVVLYVFPIYIHYQVRLFTTIRYAFIVAMLNPFKTIGMAVAAGGMLYLSLYFPQIMFSIGVSLTFFIIMIMATHAIDQITIIKERYSN</sequence>
<organism evidence="2 3">
    <name type="scientific">Gracilibacillus kekensis</name>
    <dbReference type="NCBI Taxonomy" id="1027249"/>
    <lineage>
        <taxon>Bacteria</taxon>
        <taxon>Bacillati</taxon>
        <taxon>Bacillota</taxon>
        <taxon>Bacilli</taxon>
        <taxon>Bacillales</taxon>
        <taxon>Bacillaceae</taxon>
        <taxon>Gracilibacillus</taxon>
    </lineage>
</organism>
<feature type="transmembrane region" description="Helical" evidence="1">
    <location>
        <begin position="25"/>
        <end position="48"/>
    </location>
</feature>
<proteinExistence type="predicted"/>
<evidence type="ECO:0000313" key="3">
    <source>
        <dbReference type="Proteomes" id="UP000184184"/>
    </source>
</evidence>